<reference evidence="3 4" key="1">
    <citation type="submission" date="2016-10" db="EMBL/GenBank/DDBJ databases">
        <authorList>
            <person name="de Groot N.N."/>
        </authorList>
    </citation>
    <scope>NUCLEOTIDE SEQUENCE [LARGE SCALE GENOMIC DNA]</scope>
    <source>
        <strain evidence="3 4">DSM 22007</strain>
    </source>
</reference>
<organism evidence="3 4">
    <name type="scientific">Thalassovita taeanensis</name>
    <dbReference type="NCBI Taxonomy" id="657014"/>
    <lineage>
        <taxon>Bacteria</taxon>
        <taxon>Pseudomonadati</taxon>
        <taxon>Pseudomonadota</taxon>
        <taxon>Alphaproteobacteria</taxon>
        <taxon>Rhodobacterales</taxon>
        <taxon>Roseobacteraceae</taxon>
        <taxon>Thalassovita</taxon>
    </lineage>
</organism>
<sequence>MSGITLVGCGFVADLYMRSFRQSPSIRVLGAFDRNPERAAAFCAHWNVPQLNSMEDLFSAQPRDGVILNLTNPDAHFDVNSACLEAGFHTYSEKPLAMEMAQAVALHALARDRGLLLASAPCSVLGEAAQTLAHAVKSGVGGVPRLIYAELDDGFVSQAPVLDWKSESGAPWPYVDEFRVGCTLEHAGYYLSWLIAMFGSVRTVVAASGRVIPDKLGVADAAPDVSVATLFFEDGPTVRLTCSIVAPHDHRIQVVGDKGVFRVSRAWDNGAPVRFHRRIRVRRRLIDSPLGRRIRLKGPTHPKVGRWGAASMNFALGPVEMLEAIAEGRPCRLSSDFALHLNEVTLAIQNAGEDTGAQRMTTSCSPMEPMPWAR</sequence>
<feature type="domain" description="Gfo/Idh/MocA-like oxidoreductase N-terminal" evidence="1">
    <location>
        <begin position="4"/>
        <end position="117"/>
    </location>
</feature>
<feature type="domain" description="GFO/IDH/MocA-like oxidoreductase" evidence="2">
    <location>
        <begin position="130"/>
        <end position="261"/>
    </location>
</feature>
<gene>
    <name evidence="3" type="ORF">SAMN04488092_10385</name>
</gene>
<dbReference type="OrthoDB" id="9776544at2"/>
<protein>
    <submittedName>
        <fullName evidence="3">Predicted dehydrogenase</fullName>
    </submittedName>
</protein>
<dbReference type="PANTHER" id="PTHR43377">
    <property type="entry name" value="BILIVERDIN REDUCTASE A"/>
    <property type="match status" value="1"/>
</dbReference>
<dbReference type="InterPro" id="IPR000683">
    <property type="entry name" value="Gfo/Idh/MocA-like_OxRdtase_N"/>
</dbReference>
<evidence type="ECO:0000313" key="4">
    <source>
        <dbReference type="Proteomes" id="UP000198634"/>
    </source>
</evidence>
<evidence type="ECO:0000259" key="2">
    <source>
        <dbReference type="Pfam" id="PF22725"/>
    </source>
</evidence>
<dbReference type="InterPro" id="IPR036291">
    <property type="entry name" value="NAD(P)-bd_dom_sf"/>
</dbReference>
<evidence type="ECO:0000313" key="3">
    <source>
        <dbReference type="EMBL" id="SEP94874.1"/>
    </source>
</evidence>
<dbReference type="Gene3D" id="3.40.50.720">
    <property type="entry name" value="NAD(P)-binding Rossmann-like Domain"/>
    <property type="match status" value="1"/>
</dbReference>
<dbReference type="EMBL" id="FOEP01000003">
    <property type="protein sequence ID" value="SEP94874.1"/>
    <property type="molecule type" value="Genomic_DNA"/>
</dbReference>
<evidence type="ECO:0000259" key="1">
    <source>
        <dbReference type="Pfam" id="PF01408"/>
    </source>
</evidence>
<dbReference type="InterPro" id="IPR051450">
    <property type="entry name" value="Gfo/Idh/MocA_Oxidoreductases"/>
</dbReference>
<dbReference type="Gene3D" id="3.30.360.10">
    <property type="entry name" value="Dihydrodipicolinate Reductase, domain 2"/>
    <property type="match status" value="1"/>
</dbReference>
<accession>A0A1H9C182</accession>
<dbReference type="RefSeq" id="WP_090269085.1">
    <property type="nucleotide sequence ID" value="NZ_FOEP01000003.1"/>
</dbReference>
<keyword evidence="4" id="KW-1185">Reference proteome</keyword>
<dbReference type="Pfam" id="PF01408">
    <property type="entry name" value="GFO_IDH_MocA"/>
    <property type="match status" value="1"/>
</dbReference>
<name>A0A1H9C182_9RHOB</name>
<dbReference type="AlphaFoldDB" id="A0A1H9C182"/>
<dbReference type="SUPFAM" id="SSF51735">
    <property type="entry name" value="NAD(P)-binding Rossmann-fold domains"/>
    <property type="match status" value="1"/>
</dbReference>
<dbReference type="SUPFAM" id="SSF55347">
    <property type="entry name" value="Glyceraldehyde-3-phosphate dehydrogenase-like, C-terminal domain"/>
    <property type="match status" value="1"/>
</dbReference>
<dbReference type="GO" id="GO:0000166">
    <property type="term" value="F:nucleotide binding"/>
    <property type="evidence" value="ECO:0007669"/>
    <property type="project" value="InterPro"/>
</dbReference>
<dbReference type="InterPro" id="IPR055170">
    <property type="entry name" value="GFO_IDH_MocA-like_dom"/>
</dbReference>
<dbReference type="Proteomes" id="UP000198634">
    <property type="component" value="Unassembled WGS sequence"/>
</dbReference>
<dbReference type="Pfam" id="PF22725">
    <property type="entry name" value="GFO_IDH_MocA_C3"/>
    <property type="match status" value="1"/>
</dbReference>
<dbReference type="STRING" id="657014.SAMN04488092_10385"/>
<proteinExistence type="predicted"/>
<dbReference type="PANTHER" id="PTHR43377:SF1">
    <property type="entry name" value="BILIVERDIN REDUCTASE A"/>
    <property type="match status" value="1"/>
</dbReference>